<comment type="caution">
    <text evidence="9">The sequence shown here is derived from an EMBL/GenBank/DDBJ whole genome shotgun (WGS) entry which is preliminary data.</text>
</comment>
<comment type="similarity">
    <text evidence="2 8">Belongs to the CorA metal ion transporter (MIT) (TC 1.A.35) family.</text>
</comment>
<dbReference type="CDD" id="cd12828">
    <property type="entry name" value="TmCorA-like_1"/>
    <property type="match status" value="1"/>
</dbReference>
<keyword evidence="8" id="KW-0460">Magnesium</keyword>
<dbReference type="NCBIfam" id="TIGR00383">
    <property type="entry name" value="corA"/>
    <property type="match status" value="1"/>
</dbReference>
<keyword evidence="3 8" id="KW-0813">Transport</keyword>
<dbReference type="SUPFAM" id="SSF144083">
    <property type="entry name" value="Magnesium transport protein CorA, transmembrane region"/>
    <property type="match status" value="1"/>
</dbReference>
<keyword evidence="8" id="KW-0406">Ion transport</keyword>
<dbReference type="Pfam" id="PF01544">
    <property type="entry name" value="CorA"/>
    <property type="match status" value="1"/>
</dbReference>
<accession>A0ABT7YBK8</accession>
<keyword evidence="10" id="KW-1185">Reference proteome</keyword>
<evidence type="ECO:0000256" key="3">
    <source>
        <dbReference type="ARBA" id="ARBA00022448"/>
    </source>
</evidence>
<dbReference type="InterPro" id="IPR045863">
    <property type="entry name" value="CorA_TM1_TM2"/>
</dbReference>
<evidence type="ECO:0000256" key="6">
    <source>
        <dbReference type="ARBA" id="ARBA00022989"/>
    </source>
</evidence>
<keyword evidence="4 8" id="KW-1003">Cell membrane</keyword>
<comment type="subcellular location">
    <subcellularLocation>
        <location evidence="1">Cell membrane</location>
        <topology evidence="1">Multi-pass membrane protein</topology>
    </subcellularLocation>
    <subcellularLocation>
        <location evidence="8">Membrane</location>
        <topology evidence="8">Multi-pass membrane protein</topology>
    </subcellularLocation>
</comment>
<dbReference type="PANTHER" id="PTHR46494:SF1">
    <property type="entry name" value="CORA FAMILY METAL ION TRANSPORTER (EUROFUNG)"/>
    <property type="match status" value="1"/>
</dbReference>
<sequence length="369" mass="42945">MSKKKPFLSRHLIPKINLFPQKKGSKIGLPPGSMVFTGKKKIEDVTIELTHYDEEFYEQKKISLKELPNVLENRKKVTWIDVDGLHDIETLEEIRQIFSINKLTMEDILDVDQRPKMEVVEDYLYVSVKMIRKEPEGDALDVEQVSFLLRQDLVITFQEREGDVFNYVRGRLENSIGNIRKRGSDYLLYALLDSIIDSYFVVLEGIGSRLEDLEEAAINNAGDETLNRIYFQRKQLMAIRKAIYPLREVSVVFQKHEGPHVSQEIHPFLQDLHENITQVIELLDGFRDFSGSLLDLCMNILSNKMNQIMKVLTVISTIFIPLSFVAGVYGMNFENMPELHLRNGYFYVLGGMFVAVMGMLLYFRWKKWF</sequence>
<dbReference type="Gene3D" id="1.20.58.340">
    <property type="entry name" value="Magnesium transport protein CorA, transmembrane region"/>
    <property type="match status" value="2"/>
</dbReference>
<name>A0ABT7YBK8_9BACT</name>
<keyword evidence="5 8" id="KW-0812">Transmembrane</keyword>
<evidence type="ECO:0000256" key="5">
    <source>
        <dbReference type="ARBA" id="ARBA00022692"/>
    </source>
</evidence>
<gene>
    <name evidence="8 9" type="primary">corA</name>
    <name evidence="9" type="ORF">QVH07_07125</name>
</gene>
<dbReference type="PANTHER" id="PTHR46494">
    <property type="entry name" value="CORA FAMILY METAL ION TRANSPORTER (EUROFUNG)"/>
    <property type="match status" value="1"/>
</dbReference>
<dbReference type="InterPro" id="IPR002523">
    <property type="entry name" value="MgTranspt_CorA/ZnTranspt_ZntB"/>
</dbReference>
<evidence type="ECO:0000313" key="10">
    <source>
        <dbReference type="Proteomes" id="UP001171916"/>
    </source>
</evidence>
<evidence type="ECO:0000256" key="4">
    <source>
        <dbReference type="ARBA" id="ARBA00022475"/>
    </source>
</evidence>
<dbReference type="EMBL" id="JAUEPH010000003">
    <property type="protein sequence ID" value="MDN3203915.1"/>
    <property type="molecule type" value="Genomic_DNA"/>
</dbReference>
<feature type="transmembrane region" description="Helical" evidence="8">
    <location>
        <begin position="311"/>
        <end position="332"/>
    </location>
</feature>
<dbReference type="SUPFAM" id="SSF143865">
    <property type="entry name" value="CorA soluble domain-like"/>
    <property type="match status" value="1"/>
</dbReference>
<dbReference type="InterPro" id="IPR045861">
    <property type="entry name" value="CorA_cytoplasmic_dom"/>
</dbReference>
<feature type="transmembrane region" description="Helical" evidence="8">
    <location>
        <begin position="344"/>
        <end position="363"/>
    </location>
</feature>
<evidence type="ECO:0000256" key="7">
    <source>
        <dbReference type="ARBA" id="ARBA00023136"/>
    </source>
</evidence>
<evidence type="ECO:0000256" key="2">
    <source>
        <dbReference type="ARBA" id="ARBA00009765"/>
    </source>
</evidence>
<dbReference type="RefSeq" id="WP_289999472.1">
    <property type="nucleotide sequence ID" value="NZ_JAUEPH010000003.1"/>
</dbReference>
<evidence type="ECO:0000256" key="8">
    <source>
        <dbReference type="RuleBase" id="RU362010"/>
    </source>
</evidence>
<reference evidence="9" key="1">
    <citation type="submission" date="2023-06" db="EMBL/GenBank/DDBJ databases">
        <title>Robiginitalea aurantiacus sp. nov. and Algoriphagus sediminis sp. nov., isolated from coastal sediment.</title>
        <authorList>
            <person name="Zhou Z.Y."/>
            <person name="An J."/>
            <person name="Jia Y.W."/>
            <person name="Du Z.J."/>
        </authorList>
    </citation>
    <scope>NUCLEOTIDE SEQUENCE</scope>
    <source>
        <strain evidence="9">C2-7</strain>
    </source>
</reference>
<dbReference type="Proteomes" id="UP001171916">
    <property type="component" value="Unassembled WGS sequence"/>
</dbReference>
<protein>
    <recommendedName>
        <fullName evidence="8">Magnesium transport protein CorA</fullName>
    </recommendedName>
</protein>
<dbReference type="InterPro" id="IPR004488">
    <property type="entry name" value="Mg/Co-transport_prot_CorA"/>
</dbReference>
<dbReference type="Gene3D" id="3.30.460.20">
    <property type="entry name" value="CorA soluble domain-like"/>
    <property type="match status" value="1"/>
</dbReference>
<keyword evidence="6 8" id="KW-1133">Transmembrane helix</keyword>
<organism evidence="9 10">
    <name type="scientific">Algoriphagus sediminis</name>
    <dbReference type="NCBI Taxonomy" id="3057113"/>
    <lineage>
        <taxon>Bacteria</taxon>
        <taxon>Pseudomonadati</taxon>
        <taxon>Bacteroidota</taxon>
        <taxon>Cytophagia</taxon>
        <taxon>Cytophagales</taxon>
        <taxon>Cyclobacteriaceae</taxon>
        <taxon>Algoriphagus</taxon>
    </lineage>
</organism>
<proteinExistence type="inferred from homology"/>
<evidence type="ECO:0000256" key="1">
    <source>
        <dbReference type="ARBA" id="ARBA00004651"/>
    </source>
</evidence>
<evidence type="ECO:0000313" key="9">
    <source>
        <dbReference type="EMBL" id="MDN3203915.1"/>
    </source>
</evidence>
<keyword evidence="7 8" id="KW-0472">Membrane</keyword>
<comment type="function">
    <text evidence="8">Mediates influx of magnesium ions.</text>
</comment>